<gene>
    <name evidence="1" type="ORF">SAMN06297397_3007</name>
</gene>
<evidence type="ECO:0000313" key="1">
    <source>
        <dbReference type="EMBL" id="SMC88514.1"/>
    </source>
</evidence>
<dbReference type="EMBL" id="FWXZ01000008">
    <property type="protein sequence ID" value="SMC88514.1"/>
    <property type="molecule type" value="Genomic_DNA"/>
</dbReference>
<dbReference type="Proteomes" id="UP000192328">
    <property type="component" value="Unassembled WGS sequence"/>
</dbReference>
<protein>
    <submittedName>
        <fullName evidence="1">Streptomycin adenylyltransferase</fullName>
    </submittedName>
</protein>
<evidence type="ECO:0000313" key="2">
    <source>
        <dbReference type="Proteomes" id="UP000192328"/>
    </source>
</evidence>
<organism evidence="1 2">
    <name type="scientific">Aristaeella lactis</name>
    <dbReference type="NCBI Taxonomy" id="3046383"/>
    <lineage>
        <taxon>Bacteria</taxon>
        <taxon>Bacillati</taxon>
        <taxon>Bacillota</taxon>
        <taxon>Clostridia</taxon>
        <taxon>Eubacteriales</taxon>
        <taxon>Aristaeellaceae</taxon>
        <taxon>Aristaeella</taxon>
    </lineage>
</organism>
<comment type="caution">
    <text evidence="1">The sequence shown here is derived from an EMBL/GenBank/DDBJ whole genome shotgun (WGS) entry which is preliminary data.</text>
</comment>
<name>A0AC61PQ63_9FIRM</name>
<accession>A0AC61PQ63</accession>
<sequence length="264" mass="30497">MEKIFSVQDRENAFNFVLSAARECKRIVALVQVGSGAQGYHDEWSDLDFVIALDSGDAMAEVMSYMHQKISGEYRLPFFNQDESRHLQCFLLSNLLEIDIGYGTYEHAAAWKPAFRVLYDHSGVVEEKMVSSRAWMDDRIYGEKQRKDIDATCRSVWIRLMHAAVAIHRGQYFRAVGELETVRRQYIDLLGDRYRLESSLNREIDRLPETEKAAIRSTFVTEEDPASLWTILLNLTKLIYQELAGCSVPVTQDMLAEYYKNLRS</sequence>
<keyword evidence="1" id="KW-0548">Nucleotidyltransferase</keyword>
<reference evidence="1" key="1">
    <citation type="submission" date="2017-04" db="EMBL/GenBank/DDBJ databases">
        <authorList>
            <person name="Varghese N."/>
            <person name="Submissions S."/>
        </authorList>
    </citation>
    <scope>NUCLEOTIDE SEQUENCE</scope>
    <source>
        <strain evidence="1">WTE2008</strain>
    </source>
</reference>
<proteinExistence type="predicted"/>
<keyword evidence="2" id="KW-1185">Reference proteome</keyword>
<keyword evidence="1" id="KW-0808">Transferase</keyword>